<keyword evidence="7" id="KW-0547">Nucleotide-binding</keyword>
<protein>
    <submittedName>
        <fullName evidence="15">Uncharacterized protein</fullName>
    </submittedName>
</protein>
<dbReference type="CDD" id="cd23509">
    <property type="entry name" value="Gnk2-like"/>
    <property type="match status" value="1"/>
</dbReference>
<evidence type="ECO:0000256" key="6">
    <source>
        <dbReference type="ARBA" id="ARBA00022737"/>
    </source>
</evidence>
<dbReference type="EnsemblPlants" id="Kaladp0134s0001.1.v1.1">
    <property type="protein sequence ID" value="Kaladp0134s0001.1.v1.1"/>
    <property type="gene ID" value="Kaladp0134s0001.v1.1"/>
</dbReference>
<name>A0A7N1A5E6_KALFE</name>
<organism evidence="15 16">
    <name type="scientific">Kalanchoe fedtschenkoi</name>
    <name type="common">Lavender scallops</name>
    <name type="synonym">South American air plant</name>
    <dbReference type="NCBI Taxonomy" id="63787"/>
    <lineage>
        <taxon>Eukaryota</taxon>
        <taxon>Viridiplantae</taxon>
        <taxon>Streptophyta</taxon>
        <taxon>Embryophyta</taxon>
        <taxon>Tracheophyta</taxon>
        <taxon>Spermatophyta</taxon>
        <taxon>Magnoliopsida</taxon>
        <taxon>eudicotyledons</taxon>
        <taxon>Gunneridae</taxon>
        <taxon>Pentapetalae</taxon>
        <taxon>Saxifragales</taxon>
        <taxon>Crassulaceae</taxon>
        <taxon>Kalanchoe</taxon>
    </lineage>
</organism>
<keyword evidence="5" id="KW-0732">Signal</keyword>
<evidence type="ECO:0000256" key="4">
    <source>
        <dbReference type="ARBA" id="ARBA00022692"/>
    </source>
</evidence>
<accession>A0A7N1A5E6</accession>
<evidence type="ECO:0000256" key="9">
    <source>
        <dbReference type="ARBA" id="ARBA00022840"/>
    </source>
</evidence>
<evidence type="ECO:0000256" key="3">
    <source>
        <dbReference type="ARBA" id="ARBA00022679"/>
    </source>
</evidence>
<keyword evidence="16" id="KW-1185">Reference proteome</keyword>
<dbReference type="GO" id="GO:0005886">
    <property type="term" value="C:plasma membrane"/>
    <property type="evidence" value="ECO:0007669"/>
    <property type="project" value="TreeGrafter"/>
</dbReference>
<evidence type="ECO:0000256" key="2">
    <source>
        <dbReference type="ARBA" id="ARBA00022527"/>
    </source>
</evidence>
<evidence type="ECO:0000256" key="10">
    <source>
        <dbReference type="ARBA" id="ARBA00022989"/>
    </source>
</evidence>
<dbReference type="InterPro" id="IPR038408">
    <property type="entry name" value="GNK2_sf"/>
</dbReference>
<evidence type="ECO:0000256" key="8">
    <source>
        <dbReference type="ARBA" id="ARBA00022777"/>
    </source>
</evidence>
<keyword evidence="9" id="KW-0067">ATP-binding</keyword>
<dbReference type="GO" id="GO:0005524">
    <property type="term" value="F:ATP binding"/>
    <property type="evidence" value="ECO:0007669"/>
    <property type="project" value="UniProtKB-KW"/>
</dbReference>
<keyword evidence="3" id="KW-0808">Transferase</keyword>
<evidence type="ECO:0000259" key="14">
    <source>
        <dbReference type="PROSITE" id="PS51473"/>
    </source>
</evidence>
<keyword evidence="4" id="KW-0812">Transmembrane</keyword>
<evidence type="ECO:0000256" key="12">
    <source>
        <dbReference type="ARBA" id="ARBA00023170"/>
    </source>
</evidence>
<keyword evidence="11" id="KW-0472">Membrane</keyword>
<evidence type="ECO:0000256" key="1">
    <source>
        <dbReference type="ARBA" id="ARBA00004167"/>
    </source>
</evidence>
<feature type="domain" description="Gnk2-homologous" evidence="14">
    <location>
        <begin position="5"/>
        <end position="109"/>
    </location>
</feature>
<dbReference type="Proteomes" id="UP000594263">
    <property type="component" value="Unplaced"/>
</dbReference>
<dbReference type="Pfam" id="PF01657">
    <property type="entry name" value="Stress-antifung"/>
    <property type="match status" value="1"/>
</dbReference>
<keyword evidence="2" id="KW-0723">Serine/threonine-protein kinase</keyword>
<keyword evidence="10" id="KW-1133">Transmembrane helix</keyword>
<dbReference type="InterPro" id="IPR002902">
    <property type="entry name" value="GNK2"/>
</dbReference>
<dbReference type="PANTHER" id="PTHR27002:SF1104">
    <property type="entry name" value="CYSTEINE-RICH RECEPTOR-LIKE PROTEIN KINASE 27-RELATED"/>
    <property type="match status" value="1"/>
</dbReference>
<evidence type="ECO:0000259" key="13">
    <source>
        <dbReference type="PROSITE" id="PS50011"/>
    </source>
</evidence>
<dbReference type="SUPFAM" id="SSF56112">
    <property type="entry name" value="Protein kinase-like (PK-like)"/>
    <property type="match status" value="1"/>
</dbReference>
<proteinExistence type="predicted"/>
<evidence type="ECO:0000313" key="16">
    <source>
        <dbReference type="Proteomes" id="UP000594263"/>
    </source>
</evidence>
<evidence type="ECO:0000256" key="7">
    <source>
        <dbReference type="ARBA" id="ARBA00022741"/>
    </source>
</evidence>
<dbReference type="GO" id="GO:0004674">
    <property type="term" value="F:protein serine/threonine kinase activity"/>
    <property type="evidence" value="ECO:0007669"/>
    <property type="project" value="UniProtKB-KW"/>
</dbReference>
<sequence>MRFSWSLFDVAFLGANYTRNGTYQGNLNALLSSLSSEKDIHYGFYNFSVGDGFDRAYAIALCRGDIGQTACQRCVSFSTADLPRRCPTQEEVIVWRRERQSSEHHYWHRLHSMQCDADYLHIYLSQRERSDKVRNIIIGILIIYIFIFLKVRKKKEEGQNNFLLIYAHDDITSTECLQFKFETIQVATDNFKKDNKLGQGGFGSGCRANLLKGPEIAGDFEFKNEIVIVAKLQHRKLVRLLGFCLEGNERLLIYEFVPNSSLYRFLFGVCSIFTNEMCPKIVDFGMARLFTMNQTQGDTNRIVGTYGYMAPEYAMHGKFSVKSDMYNFGTLLLETISRFCIGGVPYELTSFAWESWKARTATRLIDPTILNGRENDILRIIHIGLLCVQDSISARPTMASVIYMLNSPLLFLPLPSKPTYLASIESEAIMTSVPTSEVGTLLVNEFSIADQLPR</sequence>
<dbReference type="Gene3D" id="1.10.510.10">
    <property type="entry name" value="Transferase(Phosphotransferase) domain 1"/>
    <property type="match status" value="1"/>
</dbReference>
<dbReference type="Gramene" id="Kaladp0134s0001.1.v1.1">
    <property type="protein sequence ID" value="Kaladp0134s0001.1.v1.1"/>
    <property type="gene ID" value="Kaladp0134s0001.v1.1"/>
</dbReference>
<dbReference type="Gene3D" id="3.30.200.20">
    <property type="entry name" value="Phosphorylase Kinase, domain 1"/>
    <property type="match status" value="1"/>
</dbReference>
<keyword evidence="6" id="KW-0677">Repeat</keyword>
<keyword evidence="8" id="KW-0418">Kinase</keyword>
<dbReference type="AlphaFoldDB" id="A0A7N1A5E6"/>
<dbReference type="InterPro" id="IPR011009">
    <property type="entry name" value="Kinase-like_dom_sf"/>
</dbReference>
<keyword evidence="12" id="KW-0675">Receptor</keyword>
<reference evidence="15" key="1">
    <citation type="submission" date="2021-01" db="UniProtKB">
        <authorList>
            <consortium name="EnsemblPlants"/>
        </authorList>
    </citation>
    <scope>IDENTIFICATION</scope>
</reference>
<dbReference type="Pfam" id="PF07714">
    <property type="entry name" value="PK_Tyr_Ser-Thr"/>
    <property type="match status" value="2"/>
</dbReference>
<dbReference type="PANTHER" id="PTHR27002">
    <property type="entry name" value="RECEPTOR-LIKE SERINE/THREONINE-PROTEIN KINASE SD1-8"/>
    <property type="match status" value="1"/>
</dbReference>
<feature type="domain" description="Protein kinase" evidence="13">
    <location>
        <begin position="108"/>
        <end position="410"/>
    </location>
</feature>
<dbReference type="PROSITE" id="PS51473">
    <property type="entry name" value="GNK2"/>
    <property type="match status" value="1"/>
</dbReference>
<dbReference type="PROSITE" id="PS50011">
    <property type="entry name" value="PROTEIN_KINASE_DOM"/>
    <property type="match status" value="1"/>
</dbReference>
<evidence type="ECO:0000313" key="15">
    <source>
        <dbReference type="EnsemblPlants" id="Kaladp0134s0001.1.v1.1"/>
    </source>
</evidence>
<evidence type="ECO:0000256" key="5">
    <source>
        <dbReference type="ARBA" id="ARBA00022729"/>
    </source>
</evidence>
<evidence type="ECO:0000256" key="11">
    <source>
        <dbReference type="ARBA" id="ARBA00023136"/>
    </source>
</evidence>
<comment type="subcellular location">
    <subcellularLocation>
        <location evidence="1">Membrane</location>
        <topology evidence="1">Single-pass membrane protein</topology>
    </subcellularLocation>
</comment>
<dbReference type="InterPro" id="IPR000719">
    <property type="entry name" value="Prot_kinase_dom"/>
</dbReference>
<dbReference type="Gene3D" id="3.30.430.20">
    <property type="entry name" value="Gnk2 domain, C-X8-C-X2-C motif"/>
    <property type="match status" value="1"/>
</dbReference>
<dbReference type="InterPro" id="IPR001245">
    <property type="entry name" value="Ser-Thr/Tyr_kinase_cat_dom"/>
</dbReference>